<accession>A0ABX1PPT0</accession>
<dbReference type="Proteomes" id="UP000615989">
    <property type="component" value="Unassembled WGS sequence"/>
</dbReference>
<sequence>METAPDFDALRAERNRKTMEAHQRLADELGVPLQTLRSNHNPNACYCACASGGPCEHKWDGEGVEFDEGRGWSATCSRCGGTAMSHDMRVLP</sequence>
<evidence type="ECO:0000313" key="2">
    <source>
        <dbReference type="Proteomes" id="UP000615989"/>
    </source>
</evidence>
<comment type="caution">
    <text evidence="1">The sequence shown here is derived from an EMBL/GenBank/DDBJ whole genome shotgun (WGS) entry which is preliminary data.</text>
</comment>
<reference evidence="1" key="1">
    <citation type="submission" date="2019-12" db="EMBL/GenBank/DDBJ databases">
        <title>Comparative genomics gives insights into the taxonomy of the Azoarcus-Aromatoleum group and reveals separate origins of nif in the plant-associated Azoarcus and non-plant-associated Aromatoleum sub-groups.</title>
        <authorList>
            <person name="Lafos M."/>
            <person name="Maluk M."/>
            <person name="Batista M."/>
            <person name="Junghare M."/>
            <person name="Carmona M."/>
            <person name="Faoro H."/>
            <person name="Cruz L.M."/>
            <person name="Battistoni F."/>
            <person name="De Souza E."/>
            <person name="Pedrosa F."/>
            <person name="Chen W.-M."/>
            <person name="Poole P.S."/>
            <person name="Dixon R.A."/>
            <person name="James E.K."/>
        </authorList>
    </citation>
    <scope>NUCLEOTIDE SEQUENCE</scope>
    <source>
        <strain evidence="1">LuFRes1</strain>
    </source>
</reference>
<gene>
    <name evidence="1" type="ORF">GO606_14000</name>
</gene>
<dbReference type="EMBL" id="WTVG01000043">
    <property type="protein sequence ID" value="NMG25811.1"/>
    <property type="molecule type" value="Genomic_DNA"/>
</dbReference>
<protein>
    <submittedName>
        <fullName evidence="1">Uncharacterized protein</fullName>
    </submittedName>
</protein>
<proteinExistence type="predicted"/>
<dbReference type="RefSeq" id="WP_169119151.1">
    <property type="nucleotide sequence ID" value="NZ_WTVG02000039.1"/>
</dbReference>
<name>A0ABX1PPT0_9RHOO</name>
<evidence type="ECO:0000313" key="1">
    <source>
        <dbReference type="EMBL" id="NMG25811.1"/>
    </source>
</evidence>
<keyword evidence="2" id="KW-1185">Reference proteome</keyword>
<organism evidence="1 2">
    <name type="scientific">Aromatoleum anaerobium</name>
    <dbReference type="NCBI Taxonomy" id="182180"/>
    <lineage>
        <taxon>Bacteria</taxon>
        <taxon>Pseudomonadati</taxon>
        <taxon>Pseudomonadota</taxon>
        <taxon>Betaproteobacteria</taxon>
        <taxon>Rhodocyclales</taxon>
        <taxon>Rhodocyclaceae</taxon>
        <taxon>Aromatoleum</taxon>
    </lineage>
</organism>